<dbReference type="AlphaFoldDB" id="A0A0L0HQ54"/>
<evidence type="ECO:0000313" key="2">
    <source>
        <dbReference type="EMBL" id="KND03065.1"/>
    </source>
</evidence>
<feature type="compositionally biased region" description="Polar residues" evidence="1">
    <location>
        <begin position="21"/>
        <end position="35"/>
    </location>
</feature>
<feature type="compositionally biased region" description="Basic and acidic residues" evidence="1">
    <location>
        <begin position="208"/>
        <end position="217"/>
    </location>
</feature>
<dbReference type="GeneID" id="27685743"/>
<proteinExistence type="predicted"/>
<name>A0A0L0HQ54_SPIPD</name>
<dbReference type="OMA" id="HPHNGRE"/>
<dbReference type="RefSeq" id="XP_016611104.1">
    <property type="nucleotide sequence ID" value="XM_016750433.1"/>
</dbReference>
<accession>A0A0L0HQ54</accession>
<reference evidence="2 3" key="1">
    <citation type="submission" date="2009-08" db="EMBL/GenBank/DDBJ databases">
        <title>The Genome Sequence of Spizellomyces punctatus strain DAOM BR117.</title>
        <authorList>
            <consortium name="The Broad Institute Genome Sequencing Platform"/>
            <person name="Russ C."/>
            <person name="Cuomo C."/>
            <person name="Shea T."/>
            <person name="Young S.K."/>
            <person name="Zeng Q."/>
            <person name="Koehrsen M."/>
            <person name="Haas B."/>
            <person name="Borodovsky M."/>
            <person name="Guigo R."/>
            <person name="Alvarado L."/>
            <person name="Berlin A."/>
            <person name="Bochicchio J."/>
            <person name="Borenstein D."/>
            <person name="Chapman S."/>
            <person name="Chen Z."/>
            <person name="Engels R."/>
            <person name="Freedman E."/>
            <person name="Gellesch M."/>
            <person name="Goldberg J."/>
            <person name="Griggs A."/>
            <person name="Gujja S."/>
            <person name="Heiman D."/>
            <person name="Hepburn T."/>
            <person name="Howarth C."/>
            <person name="Jen D."/>
            <person name="Larson L."/>
            <person name="Lewis B."/>
            <person name="Mehta T."/>
            <person name="Park D."/>
            <person name="Pearson M."/>
            <person name="Roberts A."/>
            <person name="Saif S."/>
            <person name="Shenoy N."/>
            <person name="Sisk P."/>
            <person name="Stolte C."/>
            <person name="Sykes S."/>
            <person name="Thomson T."/>
            <person name="Walk T."/>
            <person name="White J."/>
            <person name="Yandava C."/>
            <person name="Burger G."/>
            <person name="Gray M.W."/>
            <person name="Holland P.W.H."/>
            <person name="King N."/>
            <person name="Lang F.B.F."/>
            <person name="Roger A.J."/>
            <person name="Ruiz-Trillo I."/>
            <person name="Lander E."/>
            <person name="Nusbaum C."/>
        </authorList>
    </citation>
    <scope>NUCLEOTIDE SEQUENCE [LARGE SCALE GENOMIC DNA]</scope>
    <source>
        <strain evidence="2 3">DAOM BR117</strain>
    </source>
</reference>
<dbReference type="STRING" id="645134.A0A0L0HQ54"/>
<evidence type="ECO:0008006" key="4">
    <source>
        <dbReference type="Google" id="ProtNLM"/>
    </source>
</evidence>
<gene>
    <name evidence="2" type="ORF">SPPG_02130</name>
</gene>
<dbReference type="VEuPathDB" id="FungiDB:SPPG_02130"/>
<sequence>MVESPRPALSFVQMMTAPLGPNQNRETGSEANGQPESPVPPSNGSRPFSPVLLSEPYSGLEAETSNKELEKPLAEQEPTKQLPSIHSVHPGPHRLPPVPQSHYFSPTPSFGSLPALLPPPAGSQQHYPAPQYQRQAFERSPFPISAYPGYGPAYLPSFSPQYAPSTAKAEQSSEQQENGMRQSDRQLHPAPASVSGQTLATPPLEAQAQERRDHDDPLGPTPHTNSWDRLSEHPPYLAPQSAHYSTRPEFAASGNPTYVYPPTVDPRSTPYASPMFLSAQERSSPAIAAPAAESTSGTAVPAYLYPPFPASSTETRYYTAQDFKNAIISRTFDKKEVALDFIKEEAQKFGFSVLVRTSKPDYVVVICNCGRRLKKLQTERKRNRRFKTAMTGCEWRIVLFRNRNIGGGYEFRATPKMEHNHPLPVIPPSSV</sequence>
<dbReference type="InParanoid" id="A0A0L0HQ54"/>
<evidence type="ECO:0000256" key="1">
    <source>
        <dbReference type="SAM" id="MobiDB-lite"/>
    </source>
</evidence>
<feature type="compositionally biased region" description="Basic and acidic residues" evidence="1">
    <location>
        <begin position="64"/>
        <end position="78"/>
    </location>
</feature>
<dbReference type="EMBL" id="KQ257452">
    <property type="protein sequence ID" value="KND03065.1"/>
    <property type="molecule type" value="Genomic_DNA"/>
</dbReference>
<evidence type="ECO:0000313" key="3">
    <source>
        <dbReference type="Proteomes" id="UP000053201"/>
    </source>
</evidence>
<feature type="region of interest" description="Disordered" evidence="1">
    <location>
        <begin position="1"/>
        <end position="143"/>
    </location>
</feature>
<dbReference type="OrthoDB" id="5573160at2759"/>
<organism evidence="2 3">
    <name type="scientific">Spizellomyces punctatus (strain DAOM BR117)</name>
    <dbReference type="NCBI Taxonomy" id="645134"/>
    <lineage>
        <taxon>Eukaryota</taxon>
        <taxon>Fungi</taxon>
        <taxon>Fungi incertae sedis</taxon>
        <taxon>Chytridiomycota</taxon>
        <taxon>Chytridiomycota incertae sedis</taxon>
        <taxon>Chytridiomycetes</taxon>
        <taxon>Spizellomycetales</taxon>
        <taxon>Spizellomycetaceae</taxon>
        <taxon>Spizellomyces</taxon>
    </lineage>
</organism>
<dbReference type="Proteomes" id="UP000053201">
    <property type="component" value="Unassembled WGS sequence"/>
</dbReference>
<keyword evidence="3" id="KW-1185">Reference proteome</keyword>
<protein>
    <recommendedName>
        <fullName evidence="4">FAR1 domain-containing protein</fullName>
    </recommendedName>
</protein>
<feature type="compositionally biased region" description="Polar residues" evidence="1">
    <location>
        <begin position="158"/>
        <end position="181"/>
    </location>
</feature>
<feature type="region of interest" description="Disordered" evidence="1">
    <location>
        <begin position="155"/>
        <end position="249"/>
    </location>
</feature>